<comment type="subcellular location">
    <subcellularLocation>
        <location evidence="1">Nucleus</location>
        <location evidence="1">Nuclear pore complex</location>
    </subcellularLocation>
</comment>
<sequence length="357" mass="39141">MDGEEDWNAFLKDHPILALSKSISGPAGKGEMSLELSLNTLPEFTNFDTVNDGPTPSGRRQVMIIKDSDVILAAGSEIRMASLGDSKLSRSGSKSYKRQADSPEIRSIQIGQYCHASTSAPPIAKIEWHPWGEGGTTLMVMTSDGKMREYDISIDTEEPQQVLSFVPERKSKSFVAEDESEREVASFTIGKGKADWGPLTIYVVMRSGDIYAISKQEFLLQAAARGGSSSSLTAIYDYQHRYVNALLKQLPPGTAFPSVSRSILMHPPSTIKSHPVRQGPFLLQPAPQTLDGSEGGDATDVIYLAFDVDNEETEAETERLGVLLVAFQDGKVDVFLDVEKVEARWEHKVTLTLLDAE</sequence>
<organism evidence="8 9">
    <name type="scientific">Hermanssonia centrifuga</name>
    <dbReference type="NCBI Taxonomy" id="98765"/>
    <lineage>
        <taxon>Eukaryota</taxon>
        <taxon>Fungi</taxon>
        <taxon>Dikarya</taxon>
        <taxon>Basidiomycota</taxon>
        <taxon>Agaricomycotina</taxon>
        <taxon>Agaricomycetes</taxon>
        <taxon>Polyporales</taxon>
        <taxon>Meruliaceae</taxon>
        <taxon>Hermanssonia</taxon>
    </lineage>
</organism>
<dbReference type="GO" id="GO:0006606">
    <property type="term" value="P:protein import into nucleus"/>
    <property type="evidence" value="ECO:0007669"/>
    <property type="project" value="TreeGrafter"/>
</dbReference>
<keyword evidence="9" id="KW-1185">Reference proteome</keyword>
<evidence type="ECO:0000256" key="4">
    <source>
        <dbReference type="ARBA" id="ARBA00022927"/>
    </source>
</evidence>
<keyword evidence="4" id="KW-0653">Protein transport</keyword>
<keyword evidence="5" id="KW-0811">Translocation</keyword>
<keyword evidence="6" id="KW-0906">Nuclear pore complex</keyword>
<dbReference type="PANTHER" id="PTHR13257">
    <property type="entry name" value="NUCLEOPORIN NUP84-RELATED"/>
    <property type="match status" value="1"/>
</dbReference>
<keyword evidence="3" id="KW-0509">mRNA transport</keyword>
<evidence type="ECO:0000313" key="8">
    <source>
        <dbReference type="EMBL" id="PSR71801.1"/>
    </source>
</evidence>
<evidence type="ECO:0000256" key="7">
    <source>
        <dbReference type="ARBA" id="ARBA00023242"/>
    </source>
</evidence>
<evidence type="ECO:0000256" key="2">
    <source>
        <dbReference type="ARBA" id="ARBA00022448"/>
    </source>
</evidence>
<evidence type="ECO:0000256" key="1">
    <source>
        <dbReference type="ARBA" id="ARBA00004567"/>
    </source>
</evidence>
<dbReference type="GO" id="GO:0005643">
    <property type="term" value="C:nuclear pore"/>
    <property type="evidence" value="ECO:0007669"/>
    <property type="project" value="UniProtKB-SubCell"/>
</dbReference>
<dbReference type="OrthoDB" id="341482at2759"/>
<keyword evidence="7" id="KW-0539">Nucleus</keyword>
<accession>A0A2R6NHP2</accession>
<comment type="caution">
    <text evidence="8">The sequence shown here is derived from an EMBL/GenBank/DDBJ whole genome shotgun (WGS) entry which is preliminary data.</text>
</comment>
<evidence type="ECO:0000256" key="6">
    <source>
        <dbReference type="ARBA" id="ARBA00023132"/>
    </source>
</evidence>
<dbReference type="InterPro" id="IPR037700">
    <property type="entry name" value="NUP88/NUP82"/>
</dbReference>
<evidence type="ECO:0000313" key="9">
    <source>
        <dbReference type="Proteomes" id="UP000186601"/>
    </source>
</evidence>
<evidence type="ECO:0000256" key="3">
    <source>
        <dbReference type="ARBA" id="ARBA00022816"/>
    </source>
</evidence>
<protein>
    <submittedName>
        <fullName evidence="8">Uncharacterized protein</fullName>
    </submittedName>
</protein>
<dbReference type="GO" id="GO:0017056">
    <property type="term" value="F:structural constituent of nuclear pore"/>
    <property type="evidence" value="ECO:0007669"/>
    <property type="project" value="InterPro"/>
</dbReference>
<name>A0A2R6NHP2_9APHY</name>
<dbReference type="STRING" id="98765.A0A2R6NHP2"/>
<dbReference type="GO" id="GO:0006406">
    <property type="term" value="P:mRNA export from nucleus"/>
    <property type="evidence" value="ECO:0007669"/>
    <property type="project" value="TreeGrafter"/>
</dbReference>
<proteinExistence type="predicted"/>
<reference evidence="8 9" key="1">
    <citation type="submission" date="2018-02" db="EMBL/GenBank/DDBJ databases">
        <title>Genome sequence of the basidiomycete white-rot fungus Phlebia centrifuga.</title>
        <authorList>
            <person name="Granchi Z."/>
            <person name="Peng M."/>
            <person name="de Vries R.P."/>
            <person name="Hilden K."/>
            <person name="Makela M.R."/>
            <person name="Grigoriev I."/>
            <person name="Riley R."/>
        </authorList>
    </citation>
    <scope>NUCLEOTIDE SEQUENCE [LARGE SCALE GENOMIC DNA]</scope>
    <source>
        <strain evidence="8 9">FBCC195</strain>
    </source>
</reference>
<dbReference type="Proteomes" id="UP000186601">
    <property type="component" value="Unassembled WGS sequence"/>
</dbReference>
<evidence type="ECO:0000256" key="5">
    <source>
        <dbReference type="ARBA" id="ARBA00023010"/>
    </source>
</evidence>
<dbReference type="GO" id="GO:0000056">
    <property type="term" value="P:ribosomal small subunit export from nucleus"/>
    <property type="evidence" value="ECO:0007669"/>
    <property type="project" value="InterPro"/>
</dbReference>
<keyword evidence="2" id="KW-0813">Transport</keyword>
<dbReference type="EMBL" id="MLYV02001242">
    <property type="protein sequence ID" value="PSR71801.1"/>
    <property type="molecule type" value="Genomic_DNA"/>
</dbReference>
<dbReference type="GO" id="GO:0000055">
    <property type="term" value="P:ribosomal large subunit export from nucleus"/>
    <property type="evidence" value="ECO:0007669"/>
    <property type="project" value="InterPro"/>
</dbReference>
<gene>
    <name evidence="8" type="ORF">PHLCEN_2v12302</name>
</gene>
<dbReference type="AlphaFoldDB" id="A0A2R6NHP2"/>
<dbReference type="PANTHER" id="PTHR13257:SF0">
    <property type="entry name" value="NUCLEAR PORE COMPLEX PROTEIN NUP88"/>
    <property type="match status" value="1"/>
</dbReference>